<feature type="transmembrane region" description="Helical" evidence="1">
    <location>
        <begin position="52"/>
        <end position="71"/>
    </location>
</feature>
<accession>G2YI93</accession>
<dbReference type="EMBL" id="FQ790337">
    <property type="protein sequence ID" value="CCD51430.1"/>
    <property type="molecule type" value="Genomic_DNA"/>
</dbReference>
<sequence length="118" mass="13647">MAMACSHILSGSVGQGISRALFATPLHRQFQYLQTFLRTEIWYVRAIQDHRFYAFPCCGGVCLIMLIYYHWQRHTPTHRSPSYPKSRIHDLQMVQAIVLSKQLLNSATGNHSMILVQR</sequence>
<proteinExistence type="predicted"/>
<organism evidence="2 3">
    <name type="scientific">Botryotinia fuckeliana (strain T4)</name>
    <name type="common">Noble rot fungus</name>
    <name type="synonym">Botrytis cinerea</name>
    <dbReference type="NCBI Taxonomy" id="999810"/>
    <lineage>
        <taxon>Eukaryota</taxon>
        <taxon>Fungi</taxon>
        <taxon>Dikarya</taxon>
        <taxon>Ascomycota</taxon>
        <taxon>Pezizomycotina</taxon>
        <taxon>Leotiomycetes</taxon>
        <taxon>Helotiales</taxon>
        <taxon>Sclerotiniaceae</taxon>
        <taxon>Botrytis</taxon>
    </lineage>
</organism>
<dbReference type="HOGENOM" id="CLU_2072789_0_0_1"/>
<evidence type="ECO:0000313" key="3">
    <source>
        <dbReference type="Proteomes" id="UP000008177"/>
    </source>
</evidence>
<protein>
    <submittedName>
        <fullName evidence="2">Uncharacterized protein</fullName>
    </submittedName>
</protein>
<evidence type="ECO:0000313" key="2">
    <source>
        <dbReference type="EMBL" id="CCD51430.1"/>
    </source>
</evidence>
<reference evidence="3" key="1">
    <citation type="journal article" date="2011" name="PLoS Genet.">
        <title>Genomic analysis of the necrotrophic fungal pathogens Sclerotinia sclerotiorum and Botrytis cinerea.</title>
        <authorList>
            <person name="Amselem J."/>
            <person name="Cuomo C.A."/>
            <person name="van Kan J.A."/>
            <person name="Viaud M."/>
            <person name="Benito E.P."/>
            <person name="Couloux A."/>
            <person name="Coutinho P.M."/>
            <person name="de Vries R.P."/>
            <person name="Dyer P.S."/>
            <person name="Fillinger S."/>
            <person name="Fournier E."/>
            <person name="Gout L."/>
            <person name="Hahn M."/>
            <person name="Kohn L."/>
            <person name="Lapalu N."/>
            <person name="Plummer K.M."/>
            <person name="Pradier J.M."/>
            <person name="Quevillon E."/>
            <person name="Sharon A."/>
            <person name="Simon A."/>
            <person name="ten Have A."/>
            <person name="Tudzynski B."/>
            <person name="Tudzynski P."/>
            <person name="Wincker P."/>
            <person name="Andrew M."/>
            <person name="Anthouard V."/>
            <person name="Beever R.E."/>
            <person name="Beffa R."/>
            <person name="Benoit I."/>
            <person name="Bouzid O."/>
            <person name="Brault B."/>
            <person name="Chen Z."/>
            <person name="Choquer M."/>
            <person name="Collemare J."/>
            <person name="Cotton P."/>
            <person name="Danchin E.G."/>
            <person name="Da Silva C."/>
            <person name="Gautier A."/>
            <person name="Giraud C."/>
            <person name="Giraud T."/>
            <person name="Gonzalez C."/>
            <person name="Grossetete S."/>
            <person name="Guldener U."/>
            <person name="Henrissat B."/>
            <person name="Howlett B.J."/>
            <person name="Kodira C."/>
            <person name="Kretschmer M."/>
            <person name="Lappartient A."/>
            <person name="Leroch M."/>
            <person name="Levis C."/>
            <person name="Mauceli E."/>
            <person name="Neuveglise C."/>
            <person name="Oeser B."/>
            <person name="Pearson M."/>
            <person name="Poulain J."/>
            <person name="Poussereau N."/>
            <person name="Quesneville H."/>
            <person name="Rascle C."/>
            <person name="Schumacher J."/>
            <person name="Segurens B."/>
            <person name="Sexton A."/>
            <person name="Silva E."/>
            <person name="Sirven C."/>
            <person name="Soanes D.M."/>
            <person name="Talbot N.J."/>
            <person name="Templeton M."/>
            <person name="Yandava C."/>
            <person name="Yarden O."/>
            <person name="Zeng Q."/>
            <person name="Rollins J.A."/>
            <person name="Lebrun M.H."/>
            <person name="Dickman M."/>
        </authorList>
    </citation>
    <scope>NUCLEOTIDE SEQUENCE [LARGE SCALE GENOMIC DNA]</scope>
    <source>
        <strain evidence="3">T4</strain>
    </source>
</reference>
<dbReference type="Proteomes" id="UP000008177">
    <property type="component" value="Unplaced contigs"/>
</dbReference>
<keyword evidence="1" id="KW-0472">Membrane</keyword>
<dbReference type="AlphaFoldDB" id="G2YI93"/>
<keyword evidence="1" id="KW-0812">Transmembrane</keyword>
<evidence type="ECO:0000256" key="1">
    <source>
        <dbReference type="SAM" id="Phobius"/>
    </source>
</evidence>
<dbReference type="InParanoid" id="G2YI93"/>
<keyword evidence="1" id="KW-1133">Transmembrane helix</keyword>
<gene>
    <name evidence="2" type="ORF">BofuT4_P017360.1</name>
</gene>
<name>G2YI93_BOTF4</name>